<proteinExistence type="predicted"/>
<keyword evidence="2" id="KW-1185">Reference proteome</keyword>
<dbReference type="AlphaFoldDB" id="A0A6V6Z551"/>
<name>A0A6V6Z551_9FLAO</name>
<dbReference type="SUPFAM" id="SSF56209">
    <property type="entry name" value="Nitrile hydratase alpha chain"/>
    <property type="match status" value="1"/>
</dbReference>
<dbReference type="RefSeq" id="WP_180909824.1">
    <property type="nucleotide sequence ID" value="NZ_CAIJDP010000079.1"/>
</dbReference>
<sequence>MEFINDQKTLESIVKKAWEDPVFKSNLLTSPLSALESFLERPIHLAEGKTITVTDQSSTSTLFINIPSNPNLVEVVDNMELSEEQLDIISGGGDGQTPPIIIK</sequence>
<dbReference type="Gene3D" id="3.90.330.10">
    <property type="entry name" value="Nitrile hydratase alpha /Thiocyanate hydrolase gamma"/>
    <property type="match status" value="1"/>
</dbReference>
<dbReference type="InterPro" id="IPR036648">
    <property type="entry name" value="CN_Hdrase_a/SCN_Hdrase_g_sf"/>
</dbReference>
<organism evidence="1 2">
    <name type="scientific">Flavobacterium salmonis</name>
    <dbReference type="NCBI Taxonomy" id="2654844"/>
    <lineage>
        <taxon>Bacteria</taxon>
        <taxon>Pseudomonadati</taxon>
        <taxon>Bacteroidota</taxon>
        <taxon>Flavobacteriia</taxon>
        <taxon>Flavobacteriales</taxon>
        <taxon>Flavobacteriaceae</taxon>
        <taxon>Flavobacterium</taxon>
    </lineage>
</organism>
<accession>A0A6V6Z551</accession>
<dbReference type="Proteomes" id="UP000530060">
    <property type="component" value="Unassembled WGS sequence"/>
</dbReference>
<dbReference type="GO" id="GO:0003824">
    <property type="term" value="F:catalytic activity"/>
    <property type="evidence" value="ECO:0007669"/>
    <property type="project" value="InterPro"/>
</dbReference>
<reference evidence="1 2" key="1">
    <citation type="submission" date="2020-06" db="EMBL/GenBank/DDBJ databases">
        <authorList>
            <person name="Criscuolo A."/>
        </authorList>
    </citation>
    <scope>NUCLEOTIDE SEQUENCE [LARGE SCALE GENOMIC DNA]</scope>
    <source>
        <strain evidence="2">CIP 111411</strain>
    </source>
</reference>
<dbReference type="GO" id="GO:0046914">
    <property type="term" value="F:transition metal ion binding"/>
    <property type="evidence" value="ECO:0007669"/>
    <property type="project" value="InterPro"/>
</dbReference>
<evidence type="ECO:0000313" key="2">
    <source>
        <dbReference type="Proteomes" id="UP000530060"/>
    </source>
</evidence>
<evidence type="ECO:0000313" key="1">
    <source>
        <dbReference type="EMBL" id="CAD0006901.1"/>
    </source>
</evidence>
<dbReference type="EMBL" id="CAIJDP010000079">
    <property type="protein sequence ID" value="CAD0006901.1"/>
    <property type="molecule type" value="Genomic_DNA"/>
</dbReference>
<protein>
    <submittedName>
        <fullName evidence="1">TOMM propeptide domain-containing protein</fullName>
    </submittedName>
</protein>
<gene>
    <name evidence="1" type="ORF">FLAT13_03562</name>
</gene>
<comment type="caution">
    <text evidence="1">The sequence shown here is derived from an EMBL/GenBank/DDBJ whole genome shotgun (WGS) entry which is preliminary data.</text>
</comment>